<proteinExistence type="predicted"/>
<name>A0A2P8F6Y0_9RHOB</name>
<comment type="caution">
    <text evidence="1">The sequence shown here is derived from an EMBL/GenBank/DDBJ whole genome shotgun (WGS) entry which is preliminary data.</text>
</comment>
<dbReference type="Proteomes" id="UP000240418">
    <property type="component" value="Unassembled WGS sequence"/>
</dbReference>
<sequence>MDQLWLFVPLRQVVANFLRTIPEFPHQPGSSLSVAGISLDLFRRADALQQLNSVVDRLDQLEGHSR</sequence>
<keyword evidence="2" id="KW-1185">Reference proteome</keyword>
<dbReference type="EMBL" id="PYGJ01000017">
    <property type="protein sequence ID" value="PSL17466.1"/>
    <property type="molecule type" value="Genomic_DNA"/>
</dbReference>
<dbReference type="RefSeq" id="WP_243403733.1">
    <property type="nucleotide sequence ID" value="NZ_PYGJ01000017.1"/>
</dbReference>
<reference evidence="1 2" key="1">
    <citation type="submission" date="2018-03" db="EMBL/GenBank/DDBJ databases">
        <title>Genomic Encyclopedia of Archaeal and Bacterial Type Strains, Phase II (KMG-II): from individual species to whole genera.</title>
        <authorList>
            <person name="Goeker M."/>
        </authorList>
    </citation>
    <scope>NUCLEOTIDE SEQUENCE [LARGE SCALE GENOMIC DNA]</scope>
    <source>
        <strain evidence="1 2">DSM 100673</strain>
    </source>
</reference>
<dbReference type="AlphaFoldDB" id="A0A2P8F6Y0"/>
<protein>
    <submittedName>
        <fullName evidence="1">Uncharacterized protein</fullName>
    </submittedName>
</protein>
<organism evidence="1 2">
    <name type="scientific">Shimia abyssi</name>
    <dbReference type="NCBI Taxonomy" id="1662395"/>
    <lineage>
        <taxon>Bacteria</taxon>
        <taxon>Pseudomonadati</taxon>
        <taxon>Pseudomonadota</taxon>
        <taxon>Alphaproteobacteria</taxon>
        <taxon>Rhodobacterales</taxon>
        <taxon>Roseobacteraceae</taxon>
    </lineage>
</organism>
<evidence type="ECO:0000313" key="1">
    <source>
        <dbReference type="EMBL" id="PSL17466.1"/>
    </source>
</evidence>
<accession>A0A2P8F6Y0</accession>
<gene>
    <name evidence="1" type="ORF">CLV88_11729</name>
</gene>
<evidence type="ECO:0000313" key="2">
    <source>
        <dbReference type="Proteomes" id="UP000240418"/>
    </source>
</evidence>